<dbReference type="Pfam" id="PF04990">
    <property type="entry name" value="RNA_pol_Rpb1_7"/>
    <property type="match status" value="1"/>
</dbReference>
<reference evidence="18" key="2">
    <citation type="journal article" date="2019" name="IMA Fungus">
        <title>Genome sequencing and comparison of five Tilletia species to identify candidate genes for the detection of regulated species infecting wheat.</title>
        <authorList>
            <person name="Nguyen H.D.T."/>
            <person name="Sultana T."/>
            <person name="Kesanakurti P."/>
            <person name="Hambleton S."/>
        </authorList>
    </citation>
    <scope>NUCLEOTIDE SEQUENCE</scope>
    <source>
        <strain evidence="18">DAOMC 236416</strain>
    </source>
</reference>
<feature type="compositionally biased region" description="Low complexity" evidence="16">
    <location>
        <begin position="1729"/>
        <end position="1789"/>
    </location>
</feature>
<dbReference type="Gene3D" id="1.10.150.390">
    <property type="match status" value="1"/>
</dbReference>
<dbReference type="NCBIfam" id="NF006336">
    <property type="entry name" value="PRK08566.1"/>
    <property type="match status" value="1"/>
</dbReference>
<dbReference type="GO" id="GO:0005665">
    <property type="term" value="C:RNA polymerase II, core complex"/>
    <property type="evidence" value="ECO:0007669"/>
    <property type="project" value="TreeGrafter"/>
</dbReference>
<feature type="compositionally biased region" description="Gly residues" evidence="16">
    <location>
        <begin position="1795"/>
        <end position="1809"/>
    </location>
</feature>
<dbReference type="GO" id="GO:0046872">
    <property type="term" value="F:metal ion binding"/>
    <property type="evidence" value="ECO:0007669"/>
    <property type="project" value="UniProtKB-KW"/>
</dbReference>
<evidence type="ECO:0000256" key="5">
    <source>
        <dbReference type="ARBA" id="ARBA00022679"/>
    </source>
</evidence>
<dbReference type="InterPro" id="IPR038120">
    <property type="entry name" value="Rpb1_funnel_sf"/>
</dbReference>
<dbReference type="Gene3D" id="6.20.50.80">
    <property type="match status" value="1"/>
</dbReference>
<evidence type="ECO:0000256" key="10">
    <source>
        <dbReference type="ARBA" id="ARBA00022842"/>
    </source>
</evidence>
<dbReference type="FunFam" id="3.30.1490.180:FF:000001">
    <property type="entry name" value="DNA-directed RNA polymerase subunit"/>
    <property type="match status" value="1"/>
</dbReference>
<keyword evidence="12 15" id="KW-0804">Transcription</keyword>
<dbReference type="InterPro" id="IPR044893">
    <property type="entry name" value="RNA_pol_Rpb1_clamp_domain"/>
</dbReference>
<dbReference type="Gene3D" id="4.10.860.120">
    <property type="entry name" value="RNA polymerase II, clamp domain"/>
    <property type="match status" value="2"/>
</dbReference>
<dbReference type="Pfam" id="PF00623">
    <property type="entry name" value="RNA_pol_Rpb1_2"/>
    <property type="match status" value="1"/>
</dbReference>
<dbReference type="InterPro" id="IPR007080">
    <property type="entry name" value="RNA_pol_Rpb1_1"/>
</dbReference>
<reference evidence="18" key="1">
    <citation type="submission" date="2016-04" db="EMBL/GenBank/DDBJ databases">
        <authorList>
            <person name="Nguyen H.D."/>
            <person name="Samba Siva P."/>
            <person name="Cullis J."/>
            <person name="Levesque C.A."/>
            <person name="Hambleton S."/>
        </authorList>
    </citation>
    <scope>NUCLEOTIDE SEQUENCE</scope>
    <source>
        <strain evidence="18">DAOMC 236416</strain>
    </source>
</reference>
<dbReference type="InterPro" id="IPR007073">
    <property type="entry name" value="RNA_pol_Rpb1_7"/>
</dbReference>
<evidence type="ECO:0000256" key="9">
    <source>
        <dbReference type="ARBA" id="ARBA00022833"/>
    </source>
</evidence>
<keyword evidence="7" id="KW-0479">Metal-binding</keyword>
<evidence type="ECO:0000256" key="6">
    <source>
        <dbReference type="ARBA" id="ARBA00022695"/>
    </source>
</evidence>
<dbReference type="SUPFAM" id="SSF64484">
    <property type="entry name" value="beta and beta-prime subunits of DNA dependent RNA-polymerase"/>
    <property type="match status" value="1"/>
</dbReference>
<evidence type="ECO:0000256" key="3">
    <source>
        <dbReference type="ARBA" id="ARBA00022478"/>
    </source>
</evidence>
<dbReference type="Pfam" id="PF04998">
    <property type="entry name" value="RNA_pol_Rpb1_5"/>
    <property type="match status" value="1"/>
</dbReference>
<dbReference type="InterPro" id="IPR042102">
    <property type="entry name" value="RNA_pol_Rpb1_3_sf"/>
</dbReference>
<accession>A0A177TEF2</accession>
<protein>
    <recommendedName>
        <fullName evidence="15">DNA-directed RNA polymerase subunit</fullName>
        <ecNumber evidence="15">2.7.7.6</ecNumber>
    </recommendedName>
</protein>
<keyword evidence="9" id="KW-0862">Zinc</keyword>
<dbReference type="Pfam" id="PF04992">
    <property type="entry name" value="RNA_pol_Rpb1_6"/>
    <property type="match status" value="1"/>
</dbReference>
<keyword evidence="10" id="KW-0460">Magnesium</keyword>
<evidence type="ECO:0000259" key="17">
    <source>
        <dbReference type="SMART" id="SM00663"/>
    </source>
</evidence>
<evidence type="ECO:0000313" key="18">
    <source>
        <dbReference type="EMBL" id="KAE8259030.1"/>
    </source>
</evidence>
<keyword evidence="13" id="KW-0539">Nucleus</keyword>
<keyword evidence="11" id="KW-0238">DNA-binding</keyword>
<dbReference type="Pfam" id="PF04997">
    <property type="entry name" value="RNA_pol_Rpb1_1"/>
    <property type="match status" value="1"/>
</dbReference>
<proteinExistence type="inferred from homology"/>
<feature type="compositionally biased region" description="Low complexity" evidence="16">
    <location>
        <begin position="1608"/>
        <end position="1685"/>
    </location>
</feature>
<dbReference type="SMART" id="SM00663">
    <property type="entry name" value="RPOLA_N"/>
    <property type="match status" value="1"/>
</dbReference>
<keyword evidence="19" id="KW-1185">Reference proteome</keyword>
<gene>
    <name evidence="18" type="ORF">A4X13_0g1295</name>
</gene>
<dbReference type="Gene3D" id="1.10.132.30">
    <property type="match status" value="1"/>
</dbReference>
<dbReference type="FunFam" id="1.10.274.100:FF:000001">
    <property type="entry name" value="DNA-directed RNA polymerase subunit"/>
    <property type="match status" value="1"/>
</dbReference>
<dbReference type="FunFam" id="1.10.132.30:FF:000001">
    <property type="entry name" value="DNA-directed RNA polymerase subunit"/>
    <property type="match status" value="1"/>
</dbReference>
<dbReference type="CDD" id="cd02733">
    <property type="entry name" value="RNAP_II_RPB1_N"/>
    <property type="match status" value="1"/>
</dbReference>
<dbReference type="Gene3D" id="3.30.1360.140">
    <property type="match status" value="1"/>
</dbReference>
<dbReference type="InterPro" id="IPR006592">
    <property type="entry name" value="RNA_pol_N"/>
</dbReference>
<feature type="compositionally biased region" description="Low complexity" evidence="16">
    <location>
        <begin position="1810"/>
        <end position="1822"/>
    </location>
</feature>
<dbReference type="CDD" id="cd02584">
    <property type="entry name" value="RNAP_II_Rpb1_C"/>
    <property type="match status" value="1"/>
</dbReference>
<evidence type="ECO:0000256" key="13">
    <source>
        <dbReference type="ARBA" id="ARBA00023242"/>
    </source>
</evidence>
<dbReference type="InterPro" id="IPR045867">
    <property type="entry name" value="DNA-dir_RpoC_beta_prime"/>
</dbReference>
<dbReference type="GO" id="GO:0006368">
    <property type="term" value="P:transcription elongation by RNA polymerase II"/>
    <property type="evidence" value="ECO:0007669"/>
    <property type="project" value="UniProtKB-ARBA"/>
</dbReference>
<dbReference type="FunFam" id="2.40.40.20:FF:000019">
    <property type="entry name" value="DNA-directed RNA polymerase II subunit RPB1"/>
    <property type="match status" value="1"/>
</dbReference>
<evidence type="ECO:0000256" key="2">
    <source>
        <dbReference type="ARBA" id="ARBA00006460"/>
    </source>
</evidence>
<dbReference type="InterPro" id="IPR000722">
    <property type="entry name" value="RNA_pol_asu"/>
</dbReference>
<dbReference type="Pfam" id="PF05000">
    <property type="entry name" value="RNA_pol_Rpb1_4"/>
    <property type="match status" value="1"/>
</dbReference>
<evidence type="ECO:0000313" key="19">
    <source>
        <dbReference type="Proteomes" id="UP000077521"/>
    </source>
</evidence>
<dbReference type="GO" id="GO:0003677">
    <property type="term" value="F:DNA binding"/>
    <property type="evidence" value="ECO:0007669"/>
    <property type="project" value="UniProtKB-KW"/>
</dbReference>
<keyword evidence="3 15" id="KW-0240">DNA-directed RNA polymerase</keyword>
<keyword evidence="8" id="KW-0677">Repeat</keyword>
<keyword evidence="5 15" id="KW-0808">Transferase</keyword>
<dbReference type="InterPro" id="IPR007083">
    <property type="entry name" value="RNA_pol_Rpb1_4"/>
</dbReference>
<evidence type="ECO:0000256" key="8">
    <source>
        <dbReference type="ARBA" id="ARBA00022737"/>
    </source>
</evidence>
<dbReference type="SMR" id="A0A177TEF2"/>
<dbReference type="EC" id="2.7.7.6" evidence="15"/>
<feature type="domain" description="RNA polymerase N-terminal" evidence="17">
    <location>
        <begin position="251"/>
        <end position="554"/>
    </location>
</feature>
<dbReference type="InterPro" id="IPR007075">
    <property type="entry name" value="RNA_pol_Rpb1_6"/>
</dbReference>
<dbReference type="Gene3D" id="2.40.40.20">
    <property type="match status" value="1"/>
</dbReference>
<evidence type="ECO:0000256" key="4">
    <source>
        <dbReference type="ARBA" id="ARBA00022553"/>
    </source>
</evidence>
<organism evidence="18 19">
    <name type="scientific">Tilletia indica</name>
    <dbReference type="NCBI Taxonomy" id="43049"/>
    <lineage>
        <taxon>Eukaryota</taxon>
        <taxon>Fungi</taxon>
        <taxon>Dikarya</taxon>
        <taxon>Basidiomycota</taxon>
        <taxon>Ustilaginomycotina</taxon>
        <taxon>Exobasidiomycetes</taxon>
        <taxon>Tilletiales</taxon>
        <taxon>Tilletiaceae</taxon>
        <taxon>Tilletia</taxon>
    </lineage>
</organism>
<dbReference type="GO" id="GO:0006367">
    <property type="term" value="P:transcription initiation at RNA polymerase II promoter"/>
    <property type="evidence" value="ECO:0007669"/>
    <property type="project" value="UniProtKB-ARBA"/>
</dbReference>
<evidence type="ECO:0000256" key="15">
    <source>
        <dbReference type="RuleBase" id="RU004279"/>
    </source>
</evidence>
<dbReference type="InterPro" id="IPR038593">
    <property type="entry name" value="RNA_pol_Rpb1_7_sf"/>
</dbReference>
<comment type="function">
    <text evidence="15">DNA-dependent RNA polymerase catalyzes the transcription of DNA into RNA using the four ribonucleoside triphosphates as substrates.</text>
</comment>
<dbReference type="Gene3D" id="1.10.274.100">
    <property type="entry name" value="RNA polymerase Rpb1, domain 3"/>
    <property type="match status" value="1"/>
</dbReference>
<sequence>MSAGYRFAESKAPLRPVREVQFGVCSPEEIRAFAVCKIEYPETIEETTRRPKVGGLSDMRLGTIDRNFKCQTCGEGMAECPGHFGYLDLARPVYHIGFIGKVKKILECVCTHCGKLKSDVNTDPIFSAIINATKGNRMRKKRFQRVWEHCSKKTICEADPIRDEDDLDFNDDGELQAGHGGCGHNQPAIRKDGLKLFTQWKKGKDEDDEGGAKGQVEKKLLPATEAYQILKKMSSEDIDLLGLSEEHARPDWMIITVLPIPPPPVRPGIVEGGMGKGEDDLTYKLAEIIKANNSLRQLEREGVPPHLMADYENLLQFHVATYMDNDIAGIPQAMQKSGRPIKSIRSRLKGKEGRLRGNLMGKRVDFSARTVITGDPNLELDEVGVPKSIARNLTYPERVTPYNISYLQQLVRNGPNGEPGARYVVRDTGERIDLKYRRQDAELALQFGWIVERHLKNGDFVLFNRQPSLHKMSMMCHRIKIMNYSTFRLNLSVTPPYNADFDGDEMNLHVPQSEETRAELSQIAWVARNIVSPQANKPVMGIVQDTLCGVRKFTLRDSLLDFTQVQNILLWVPEWDGVVPMPCILKPKPYWSGKQILSMCIPKGINVFQGDRITPEINNVVDDGVHIENGEILYGVINKKVVGASAGGLIHIIFREKGPVICRDFFGGCQRVVNYWLLHNGFSIGIGDTVADKGTASFITQTIAEAKAQVDNLIQMARFATLKAETGMTLRESFESNVNRTLNKARDTVGSEAEKKLPDWNNVKQMVIAGSKGSFINISQMSACVGQQIVEGKRVPFGFRYRTLPHFTKDDFSPESRGFVENSYLRGLTAQEFFFHAMAGREGLIDTAVKTAETGYIQRRLLKALEDVMVCYDGTVRNSMNNIIQFAYGEDGLDGAMVEKQYLITHKLSDTEFRKRFRVDLHEGGFRKGTLQPGLADWSQDLQDLLDDEFTQLETDRDTLRREIFRHDRNEAMLPLNIARLVMNARQQFHIDHRKPSDLAPQEIIKGLRETLSRLLVIRGSDPISLAAQHNATLLFSIHLRAYLASKHVIETLRINKAAFEWILGEIETQFAKSVAHPGEMCGCLAAQSIGEPATQMTLNTFHYAGVSSKNVTLGVPRLKEIINCAENVKTPSLTVYLQKPYNNTEQGAKQIQTKLTHTKLSTLASAVEIFYDPDPSGTIIETDKDFVEAFFAIPDDEVEATLERQSPWLLRITLNRAQMLDKGLTMAEVASKLNDVFGNDIFVMHSEDNAEELVLRIRIVDNDPDKELDQADDDFLRTLAKEMLSDIDLKGVTGIKKAFIVHQDKTHQRINEATGQWEHIKEWVLETDGSNLKDVLALEGVDPARTLSNNCVEVFKTFGIEAARASLLREMRMVIEFDGSYVNYRHLAMLCDIMTSQGTMMAITRHGINRTSAGALMRCSFEETVEILVDAAAMGEYDDCRGVAENVLLGQIAPMGTGAFDVKLDVDMVKDVVIDHRLPQQAAMALRLDPTGSKTPGGMMTPYMQSQSVYGSDEGTNIGNWSPLMTYNADPMGDAPLPFGMSPRHGGSSPGGSLHYSPQSPAGYSPVSPAAYMTSPFLSGGLATTSPRYSPTSPGLNFATSPGYMPTSPSFSPTSPSFSPASPNYSPSSPKAYSPSSPQYSPTSPTYSPTSPRANFSPSSPQYSPTSPQYSPTSPQYSPASPSYGGARRGAGPSPTSPAYSPTSPQYSPASPAYSPSSPRFNPAANGTSPRYSPTSPSFSPTSPQYSPTSPQYSPASPAYSPTSPQYSPSSPQYSPTSPQMSPTSPQYNTTTANGGGANGAAGSGSGANGSAAGASGSSSGPQRQSRFTENSKWKSS</sequence>
<keyword evidence="4" id="KW-0597">Phosphoprotein</keyword>
<dbReference type="GO" id="GO:0003899">
    <property type="term" value="F:DNA-directed RNA polymerase activity"/>
    <property type="evidence" value="ECO:0007669"/>
    <property type="project" value="UniProtKB-EC"/>
</dbReference>
<evidence type="ECO:0000256" key="14">
    <source>
        <dbReference type="ARBA" id="ARBA00048552"/>
    </source>
</evidence>
<name>A0A177TEF2_9BASI</name>
<dbReference type="FunFam" id="1.10.150.390:FF:000001">
    <property type="entry name" value="DNA-directed RNA polymerase subunit"/>
    <property type="match status" value="1"/>
</dbReference>
<comment type="subcellular location">
    <subcellularLocation>
        <location evidence="1">Nucleus</location>
    </subcellularLocation>
</comment>
<feature type="compositionally biased region" description="Low complexity" evidence="16">
    <location>
        <begin position="1541"/>
        <end position="1559"/>
    </location>
</feature>
<evidence type="ECO:0000256" key="7">
    <source>
        <dbReference type="ARBA" id="ARBA00022723"/>
    </source>
</evidence>
<dbReference type="InterPro" id="IPR007081">
    <property type="entry name" value="RNA_pol_Rpb1_5"/>
</dbReference>
<evidence type="ECO:0000256" key="12">
    <source>
        <dbReference type="ARBA" id="ARBA00023163"/>
    </source>
</evidence>
<dbReference type="Pfam" id="PF05001">
    <property type="entry name" value="RNA_pol_Rpb1_R"/>
    <property type="match status" value="12"/>
</dbReference>
<dbReference type="InterPro" id="IPR007066">
    <property type="entry name" value="RNA_pol_Rpb1_3"/>
</dbReference>
<dbReference type="FunFam" id="4.10.860.120:FF:000003">
    <property type="entry name" value="DNA-directed RNA polymerase subunit"/>
    <property type="match status" value="1"/>
</dbReference>
<keyword evidence="6 15" id="KW-0548">Nucleotidyltransferase</keyword>
<comment type="similarity">
    <text evidence="2 15">Belongs to the RNA polymerase beta' chain family.</text>
</comment>
<dbReference type="Pfam" id="PF04983">
    <property type="entry name" value="RNA_pol_Rpb1_3"/>
    <property type="match status" value="1"/>
</dbReference>
<evidence type="ECO:0000256" key="16">
    <source>
        <dbReference type="SAM" id="MobiDB-lite"/>
    </source>
</evidence>
<dbReference type="Proteomes" id="UP000077521">
    <property type="component" value="Unassembled WGS sequence"/>
</dbReference>
<dbReference type="EMBL" id="LWDF02000049">
    <property type="protein sequence ID" value="KAE8259030.1"/>
    <property type="molecule type" value="Genomic_DNA"/>
</dbReference>
<dbReference type="Gene3D" id="6.10.250.2940">
    <property type="match status" value="1"/>
</dbReference>
<evidence type="ECO:0000256" key="1">
    <source>
        <dbReference type="ARBA" id="ARBA00004123"/>
    </source>
</evidence>
<feature type="region of interest" description="Disordered" evidence="16">
    <location>
        <begin position="1608"/>
        <end position="1838"/>
    </location>
</feature>
<comment type="catalytic activity">
    <reaction evidence="14 15">
        <text>RNA(n) + a ribonucleoside 5'-triphosphate = RNA(n+1) + diphosphate</text>
        <dbReference type="Rhea" id="RHEA:21248"/>
        <dbReference type="Rhea" id="RHEA-COMP:14527"/>
        <dbReference type="Rhea" id="RHEA-COMP:17342"/>
        <dbReference type="ChEBI" id="CHEBI:33019"/>
        <dbReference type="ChEBI" id="CHEBI:61557"/>
        <dbReference type="ChEBI" id="CHEBI:140395"/>
        <dbReference type="EC" id="2.7.7.6"/>
    </reaction>
</comment>
<feature type="compositionally biased region" description="Low complexity" evidence="16">
    <location>
        <begin position="1694"/>
        <end position="1720"/>
    </location>
</feature>
<dbReference type="PANTHER" id="PTHR19376">
    <property type="entry name" value="DNA-DIRECTED RNA POLYMERASE"/>
    <property type="match status" value="1"/>
</dbReference>
<feature type="region of interest" description="Disordered" evidence="16">
    <location>
        <begin position="1537"/>
        <end position="1562"/>
    </location>
</feature>
<comment type="caution">
    <text evidence="18">The sequence shown here is derived from an EMBL/GenBank/DDBJ whole genome shotgun (WGS) entry which is preliminary data.</text>
</comment>
<dbReference type="InterPro" id="IPR000684">
    <property type="entry name" value="RNA_pol_II_repeat_euk"/>
</dbReference>
<dbReference type="PANTHER" id="PTHR19376:SF37">
    <property type="entry name" value="DNA-DIRECTED RNA POLYMERASE II SUBUNIT RPB1"/>
    <property type="match status" value="1"/>
</dbReference>
<dbReference type="Gene3D" id="3.30.1490.180">
    <property type="entry name" value="RNA polymerase ii"/>
    <property type="match status" value="1"/>
</dbReference>
<evidence type="ECO:0000256" key="11">
    <source>
        <dbReference type="ARBA" id="ARBA00023125"/>
    </source>
</evidence>